<feature type="compositionally biased region" description="Low complexity" evidence="2">
    <location>
        <begin position="362"/>
        <end position="404"/>
    </location>
</feature>
<keyword evidence="3" id="KW-1133">Transmembrane helix</keyword>
<evidence type="ECO:0000259" key="4">
    <source>
        <dbReference type="PROSITE" id="PS50195"/>
    </source>
</evidence>
<dbReference type="Gene3D" id="3.30.1520.10">
    <property type="entry name" value="Phox-like domain"/>
    <property type="match status" value="1"/>
</dbReference>
<dbReference type="Pfam" id="PF08628">
    <property type="entry name" value="Nexin_C"/>
    <property type="match status" value="1"/>
</dbReference>
<dbReference type="InterPro" id="IPR003114">
    <property type="entry name" value="Phox_assoc"/>
</dbReference>
<keyword evidence="3" id="KW-0812">Transmembrane</keyword>
<keyword evidence="3" id="KW-0472">Membrane</keyword>
<gene>
    <name evidence="5" type="ORF">QTG54_010610</name>
</gene>
<feature type="compositionally biased region" description="Gly residues" evidence="2">
    <location>
        <begin position="118"/>
        <end position="132"/>
    </location>
</feature>
<feature type="transmembrane region" description="Helical" evidence="3">
    <location>
        <begin position="59"/>
        <end position="79"/>
    </location>
</feature>
<evidence type="ECO:0000313" key="5">
    <source>
        <dbReference type="EMBL" id="KAK1738580.1"/>
    </source>
</evidence>
<feature type="transmembrane region" description="Helical" evidence="3">
    <location>
        <begin position="86"/>
        <end position="107"/>
    </location>
</feature>
<feature type="compositionally biased region" description="Low complexity" evidence="2">
    <location>
        <begin position="142"/>
        <end position="153"/>
    </location>
</feature>
<feature type="region of interest" description="Disordered" evidence="2">
    <location>
        <begin position="118"/>
        <end position="155"/>
    </location>
</feature>
<reference evidence="5" key="1">
    <citation type="submission" date="2023-06" db="EMBL/GenBank/DDBJ databases">
        <title>Survivors Of The Sea: Transcriptome response of Skeletonema marinoi to long-term dormancy.</title>
        <authorList>
            <person name="Pinder M.I.M."/>
            <person name="Kourtchenko O."/>
            <person name="Robertson E.K."/>
            <person name="Larsson T."/>
            <person name="Maumus F."/>
            <person name="Osuna-Cruz C.M."/>
            <person name="Vancaester E."/>
            <person name="Stenow R."/>
            <person name="Vandepoele K."/>
            <person name="Ploug H."/>
            <person name="Bruchert V."/>
            <person name="Godhe A."/>
            <person name="Topel M."/>
        </authorList>
    </citation>
    <scope>NUCLEOTIDE SEQUENCE</scope>
    <source>
        <strain evidence="5">R05AC</strain>
    </source>
</reference>
<organism evidence="5 6">
    <name type="scientific">Skeletonema marinoi</name>
    <dbReference type="NCBI Taxonomy" id="267567"/>
    <lineage>
        <taxon>Eukaryota</taxon>
        <taxon>Sar</taxon>
        <taxon>Stramenopiles</taxon>
        <taxon>Ochrophyta</taxon>
        <taxon>Bacillariophyta</taxon>
        <taxon>Coscinodiscophyceae</taxon>
        <taxon>Thalassiosirophycidae</taxon>
        <taxon>Thalassiosirales</taxon>
        <taxon>Skeletonemataceae</taxon>
        <taxon>Skeletonema</taxon>
        <taxon>Skeletonema marinoi-dohrnii complex</taxon>
    </lineage>
</organism>
<accession>A0AAD8Y3Q8</accession>
<dbReference type="Pfam" id="PF00787">
    <property type="entry name" value="PX"/>
    <property type="match status" value="1"/>
</dbReference>
<feature type="region of interest" description="Disordered" evidence="2">
    <location>
        <begin position="324"/>
        <end position="407"/>
    </location>
</feature>
<feature type="domain" description="PX" evidence="4">
    <location>
        <begin position="1645"/>
        <end position="1832"/>
    </location>
</feature>
<comment type="similarity">
    <text evidence="1">Belongs to the sorting nexin family.</text>
</comment>
<dbReference type="InterPro" id="IPR001683">
    <property type="entry name" value="PX_dom"/>
</dbReference>
<dbReference type="PANTHER" id="PTHR22775:SF3">
    <property type="entry name" value="SORTING NEXIN-13"/>
    <property type="match status" value="1"/>
</dbReference>
<feature type="compositionally biased region" description="Polar residues" evidence="2">
    <location>
        <begin position="351"/>
        <end position="361"/>
    </location>
</feature>
<dbReference type="GO" id="GO:0035091">
    <property type="term" value="F:phosphatidylinositol binding"/>
    <property type="evidence" value="ECO:0007669"/>
    <property type="project" value="InterPro"/>
</dbReference>
<dbReference type="EMBL" id="JATAAI010000020">
    <property type="protein sequence ID" value="KAK1738580.1"/>
    <property type="molecule type" value="Genomic_DNA"/>
</dbReference>
<dbReference type="PROSITE" id="PS50195">
    <property type="entry name" value="PX"/>
    <property type="match status" value="1"/>
</dbReference>
<dbReference type="InterPro" id="IPR013937">
    <property type="entry name" value="Sorting_nexin_C"/>
</dbReference>
<feature type="compositionally biased region" description="Polar residues" evidence="2">
    <location>
        <begin position="324"/>
        <end position="344"/>
    </location>
</feature>
<dbReference type="PANTHER" id="PTHR22775">
    <property type="entry name" value="SORTING NEXIN"/>
    <property type="match status" value="1"/>
</dbReference>
<dbReference type="InterPro" id="IPR036871">
    <property type="entry name" value="PX_dom_sf"/>
</dbReference>
<evidence type="ECO:0000256" key="1">
    <source>
        <dbReference type="ARBA" id="ARBA00010883"/>
    </source>
</evidence>
<feature type="compositionally biased region" description="Polar residues" evidence="2">
    <location>
        <begin position="1522"/>
        <end position="1533"/>
    </location>
</feature>
<dbReference type="CDD" id="cd06093">
    <property type="entry name" value="PX_domain"/>
    <property type="match status" value="1"/>
</dbReference>
<dbReference type="Proteomes" id="UP001224775">
    <property type="component" value="Unassembled WGS sequence"/>
</dbReference>
<dbReference type="SUPFAM" id="SSF64268">
    <property type="entry name" value="PX domain"/>
    <property type="match status" value="1"/>
</dbReference>
<feature type="transmembrane region" description="Helical" evidence="3">
    <location>
        <begin position="28"/>
        <end position="47"/>
    </location>
</feature>
<feature type="region of interest" description="Disordered" evidence="2">
    <location>
        <begin position="1521"/>
        <end position="1541"/>
    </location>
</feature>
<protein>
    <submittedName>
        <fullName evidence="5">Sorting nexin-13</fullName>
    </submittedName>
</protein>
<dbReference type="Pfam" id="PF02194">
    <property type="entry name" value="PXA"/>
    <property type="match status" value="1"/>
</dbReference>
<proteinExistence type="inferred from homology"/>
<comment type="caution">
    <text evidence="5">The sequence shown here is derived from an EMBL/GenBank/DDBJ whole genome shotgun (WGS) entry which is preliminary data.</text>
</comment>
<name>A0AAD8Y3Q8_9STRA</name>
<feature type="compositionally biased region" description="Low complexity" evidence="2">
    <location>
        <begin position="438"/>
        <end position="455"/>
    </location>
</feature>
<sequence>MREALEQTAWSIRTLIQQQYDTRQNSTLFRKVVIFVVLPILASYIIAHSNHHHHNSSDVKMSIAGWIWLKTIGGLSSFLLNIWQALLRIVGITLGIGLGLGLAGHVYDVLSDAQLDTNGGGDGGGNRDGTIGGDNYNRRTTKTNNTVTSFNSKPNLKEHNTSLLMEDANSYHSLMKSAGYTVDNGMMRAQMVRGEQAVDVRSANDAKRSLLLQKKMEQDGMLKTKVDDAIEPQQQQPRGSIYKFDKGTNASTQMRRMWPNLSPLINDSLAKLTEFVLRDYVSSWYSKVDEHVVYTDPSSIGVVDGTATAAPGAVGVEEKELVLSSVSREGSNRPSTAPPSGSESVTKRRQMSVTSTTPSSEVGTTVGSTAAAATALSSSRGGGLARSASELPTTTTSTIRPRTSNSVELQTSLTSLSSSTAAAAAVDPRIFQSPYAVHSPSSNSHNTNQQQPQQQRTMVLTTTGTQSSPFIDSLYTAFAYLLGMMATRSSENVNILELFLLHFPHILAQNLRVYREMKLVALEKKRRRIVVEREKWRRGQMEAMREVKGSGVGGGLGGSVSSGMASLSGNNNNNINNMPTNTEKELESNDVSEIAIIREYLLAGRLHAALTFGMDVPSLLFADPLGKDCPPGPSHQGNDDWNRQRGHTDEDAILENRLLSPESSLIAECELDYNRVLASKVAKLVVPKNEIESSVVRTMLVEMLASCVLCPSMGCFTPDYVNGWLIKGLSLLEDGGAEGDNAAAAAASSTTTKNDETAADGTASDAILRRDSQDALVCTNQSVVSDLDGHAHDSLSGLLPVNSGESDDKTQTLDAIVDGVVEEIITGDGSVRSEMDETLFEEEYVDDTMCNDAEQIITLLSMSIIELGRFIDFEDCRYARERNEDILVDWDQSNCRKAVKHLVLVIEAALLLGARSERKRMAMAVSGTDHDDLSVMEQEYDDDFEVEIYEKEITSATAPSTGHQHATLSAALMELTGDIDAFEKLILDTEQDECADDASFDDGTQNSFIIPKPNELSTLRTLIAAWLHTGQAFKVLSIIAHAKKSILVPFYHSNAFLRRENYASDFTRLLRQLDGVEILVDTHSVLSSQCILVGSGFDILMQSFQNDFGQKQDDPFPQRRGRSLAKEPLFSQGIFGQKSMVGSMRAKSAQNFSRIARFAQSASESFHIPFDESSSSTNKRPFSANIAFQAQNKNHSTPAYLDFSKNSTFASSLRSERERRHESWVKEITGMEKIEFFCRARGIKDKDAMLHRELHHLARFFYTYTSEMRIEPCPMLDAESRSLEPAANISVKGVSSRRKLEVPDEDSSFLLRVQAKPLKPAGIHRDQRNPNLACKIYFAMYEEPAIHPKTKRFYGGRYLRQCLLKYYPSDRTASVSVSKDIRTLDGRANENSEFVLTEEFQKLRHACLKIAVGGILSSPLMEPSDFAATPRTGKALDFVYRSSLFGRPIVDLGGKKFIVHDAASHRADASALELSDASMSAAIITRGARGLNMSDSDSSTFTTDFKIQVSAEGTPLVLLRANKSNNSSGSPTKEGTEEEARHYRPSFIRAALYVKSAKQEAQLLCLNYCIRGGSARSSAKTKSDEWLQPTLILLQYANSRRQEHQSVLLRDLRLGMNHIDRGQLSRNGLLNPRYPTILRGLNTNIIGTVEAKAPSEFDLLSPSIILYKIRCTAIAEYIGVDEDDALAGDSADTSGKKTSSNKARYFREEWTVLRSLRDFSVFHKHIKGQVAQTESSGTTGTKLAGVASSVVGNVTSALGGVNATIERERGPLVPSLSHATKAGALPGLSTKKVTERRKKHLDEYLQYLVSPNNLLSQCPELLKFLGAYTPIFPAGGNAQLDDSYGREDIKRVELVTEKLKVGIVEEKHSVKGEKIIDIPTVKPVVLEAATSPRLESTKEHTTILKLEATPATTGETPSSAKTKYNSAAKRLSMIRAGEIRLKEVRRSIFRLLRYMFDLDNASFFRSRVISVLKTMSVAVASAQDFQAMLSQMHLTYMNGEWISGWIYYLVEMFWPDGVFYTKGPDLTEEQQLDLKRNSKKILEKMFPDQLKTVLGKHTDEGLDMLHEMLQNRVVLKSMAYMIMDLVWAEIFPELDDFVTGVESLEKES</sequence>
<keyword evidence="6" id="KW-1185">Reference proteome</keyword>
<evidence type="ECO:0000256" key="2">
    <source>
        <dbReference type="SAM" id="MobiDB-lite"/>
    </source>
</evidence>
<evidence type="ECO:0000313" key="6">
    <source>
        <dbReference type="Proteomes" id="UP001224775"/>
    </source>
</evidence>
<evidence type="ECO:0000256" key="3">
    <source>
        <dbReference type="SAM" id="Phobius"/>
    </source>
</evidence>
<feature type="region of interest" description="Disordered" evidence="2">
    <location>
        <begin position="434"/>
        <end position="457"/>
    </location>
</feature>